<dbReference type="OrthoDB" id="4237628at2"/>
<dbReference type="AlphaFoldDB" id="A0A2V4P110"/>
<dbReference type="Proteomes" id="UP000248039">
    <property type="component" value="Unassembled WGS sequence"/>
</dbReference>
<evidence type="ECO:0000313" key="2">
    <source>
        <dbReference type="Proteomes" id="UP000248039"/>
    </source>
</evidence>
<dbReference type="EMBL" id="PYBW01000005">
    <property type="protein sequence ID" value="PYC88317.1"/>
    <property type="molecule type" value="Genomic_DNA"/>
</dbReference>
<gene>
    <name evidence="1" type="ORF">C7C46_01100</name>
</gene>
<evidence type="ECO:0000313" key="1">
    <source>
        <dbReference type="EMBL" id="PYC88317.1"/>
    </source>
</evidence>
<comment type="caution">
    <text evidence="1">The sequence shown here is derived from an EMBL/GenBank/DDBJ whole genome shotgun (WGS) entry which is preliminary data.</text>
</comment>
<keyword evidence="2" id="KW-1185">Reference proteome</keyword>
<accession>A0A2V4P110</accession>
<organism evidence="1 2">
    <name type="scientific">Streptomyces tateyamensis</name>
    <dbReference type="NCBI Taxonomy" id="565073"/>
    <lineage>
        <taxon>Bacteria</taxon>
        <taxon>Bacillati</taxon>
        <taxon>Actinomycetota</taxon>
        <taxon>Actinomycetes</taxon>
        <taxon>Kitasatosporales</taxon>
        <taxon>Streptomycetaceae</taxon>
        <taxon>Streptomyces</taxon>
    </lineage>
</organism>
<protein>
    <submittedName>
        <fullName evidence="1">Uncharacterized protein</fullName>
    </submittedName>
</protein>
<name>A0A2V4P110_9ACTN</name>
<sequence>MDQDAVMRAKVLLLGANRRVVRGPRGLSAYRVLTGVNPEVYGSKLVKVLVEAGRSPRVAELPQARVALLEEAVAVARGLSPANPYRARMLALAVAALDEEQGASETS</sequence>
<reference evidence="1 2" key="1">
    <citation type="submission" date="2018-03" db="EMBL/GenBank/DDBJ databases">
        <title>Bioinformatic expansion and discovery of thiopeptide antibiotics.</title>
        <authorList>
            <person name="Schwalen C.J."/>
            <person name="Hudson G.A."/>
            <person name="Mitchell D.A."/>
        </authorList>
    </citation>
    <scope>NUCLEOTIDE SEQUENCE [LARGE SCALE GENOMIC DNA]</scope>
    <source>
        <strain evidence="1 2">ATCC 21389</strain>
    </source>
</reference>
<proteinExistence type="predicted"/>